<accession>A0A3P7PWY2</accession>
<feature type="compositionally biased region" description="Low complexity" evidence="1">
    <location>
        <begin position="30"/>
        <end position="40"/>
    </location>
</feature>
<feature type="region of interest" description="Disordered" evidence="1">
    <location>
        <begin position="1"/>
        <end position="99"/>
    </location>
</feature>
<name>A0A3P7PWY2_DIBLA</name>
<feature type="compositionally biased region" description="Basic residues" evidence="1">
    <location>
        <begin position="89"/>
        <end position="99"/>
    </location>
</feature>
<evidence type="ECO:0000313" key="2">
    <source>
        <dbReference type="EMBL" id="VDN47731.1"/>
    </source>
</evidence>
<feature type="compositionally biased region" description="Polar residues" evidence="1">
    <location>
        <begin position="77"/>
        <end position="87"/>
    </location>
</feature>
<organism evidence="2 3">
    <name type="scientific">Dibothriocephalus latus</name>
    <name type="common">Fish tapeworm</name>
    <name type="synonym">Diphyllobothrium latum</name>
    <dbReference type="NCBI Taxonomy" id="60516"/>
    <lineage>
        <taxon>Eukaryota</taxon>
        <taxon>Metazoa</taxon>
        <taxon>Spiralia</taxon>
        <taxon>Lophotrochozoa</taxon>
        <taxon>Platyhelminthes</taxon>
        <taxon>Cestoda</taxon>
        <taxon>Eucestoda</taxon>
        <taxon>Diphyllobothriidea</taxon>
        <taxon>Diphyllobothriidae</taxon>
        <taxon>Dibothriocephalus</taxon>
    </lineage>
</organism>
<gene>
    <name evidence="2" type="ORF">DILT_LOCUS19739</name>
</gene>
<dbReference type="AlphaFoldDB" id="A0A3P7PWY2"/>
<evidence type="ECO:0000313" key="3">
    <source>
        <dbReference type="Proteomes" id="UP000281553"/>
    </source>
</evidence>
<feature type="compositionally biased region" description="Polar residues" evidence="1">
    <location>
        <begin position="56"/>
        <end position="70"/>
    </location>
</feature>
<keyword evidence="3" id="KW-1185">Reference proteome</keyword>
<evidence type="ECO:0000256" key="1">
    <source>
        <dbReference type="SAM" id="MobiDB-lite"/>
    </source>
</evidence>
<reference evidence="2 3" key="1">
    <citation type="submission" date="2018-11" db="EMBL/GenBank/DDBJ databases">
        <authorList>
            <consortium name="Pathogen Informatics"/>
        </authorList>
    </citation>
    <scope>NUCLEOTIDE SEQUENCE [LARGE SCALE GENOMIC DNA]</scope>
</reference>
<protein>
    <submittedName>
        <fullName evidence="2">Uncharacterized protein</fullName>
    </submittedName>
</protein>
<sequence>MSSKPTDSGVARKRTSSESTDSYHDVLFKPSPLVGGLPLLSDEDGLMPAGGVGGVSTATDDSTSLVSMNNAFGAATPNASATGSFVKSGSKKRKRLDTP</sequence>
<proteinExistence type="predicted"/>
<feature type="non-terminal residue" evidence="2">
    <location>
        <position position="99"/>
    </location>
</feature>
<dbReference type="EMBL" id="UYRU01120022">
    <property type="protein sequence ID" value="VDN47731.1"/>
    <property type="molecule type" value="Genomic_DNA"/>
</dbReference>
<dbReference type="Proteomes" id="UP000281553">
    <property type="component" value="Unassembled WGS sequence"/>
</dbReference>